<dbReference type="Proteomes" id="UP000283734">
    <property type="component" value="Unassembled WGS sequence"/>
</dbReference>
<dbReference type="InterPro" id="IPR011777">
    <property type="entry name" value="Geranylgeranyl_Rdtase_fam"/>
</dbReference>
<dbReference type="NCBIfam" id="TIGR02032">
    <property type="entry name" value="GG-red-SF"/>
    <property type="match status" value="1"/>
</dbReference>
<feature type="domain" description="FAD-binding" evidence="3">
    <location>
        <begin position="5"/>
        <end position="167"/>
    </location>
</feature>
<dbReference type="InterPro" id="IPR002938">
    <property type="entry name" value="FAD-bd"/>
</dbReference>
<evidence type="ECO:0000256" key="2">
    <source>
        <dbReference type="ARBA" id="ARBA00040363"/>
    </source>
</evidence>
<dbReference type="AlphaFoldDB" id="A0A418Y312"/>
<evidence type="ECO:0000256" key="1">
    <source>
        <dbReference type="ARBA" id="ARBA00038079"/>
    </source>
</evidence>
<dbReference type="PANTHER" id="PTHR42685:SF22">
    <property type="entry name" value="CONDITIONED MEDIUM FACTOR RECEPTOR 1"/>
    <property type="match status" value="1"/>
</dbReference>
<comment type="similarity">
    <text evidence="1">Belongs to the CbrA family.</text>
</comment>
<dbReference type="GO" id="GO:0016628">
    <property type="term" value="F:oxidoreductase activity, acting on the CH-CH group of donors, NAD or NADP as acceptor"/>
    <property type="evidence" value="ECO:0007669"/>
    <property type="project" value="InterPro"/>
</dbReference>
<dbReference type="RefSeq" id="WP_119917480.1">
    <property type="nucleotide sequence ID" value="NZ_QYYA01000001.1"/>
</dbReference>
<evidence type="ECO:0000313" key="5">
    <source>
        <dbReference type="Proteomes" id="UP000283734"/>
    </source>
</evidence>
<accession>A0A418Y312</accession>
<name>A0A418Y312_9GAMM</name>
<dbReference type="EMBL" id="QYYA01000001">
    <property type="protein sequence ID" value="RJG19905.1"/>
    <property type="molecule type" value="Genomic_DNA"/>
</dbReference>
<proteinExistence type="inferred from homology"/>
<dbReference type="InterPro" id="IPR036188">
    <property type="entry name" value="FAD/NAD-bd_sf"/>
</dbReference>
<dbReference type="GO" id="GO:0071949">
    <property type="term" value="F:FAD binding"/>
    <property type="evidence" value="ECO:0007669"/>
    <property type="project" value="InterPro"/>
</dbReference>
<reference evidence="4 5" key="1">
    <citation type="submission" date="2018-09" db="EMBL/GenBank/DDBJ databases">
        <title>Alcanivorax profundi sp. nov., isolated from 1000 m-depth seawater of the Mariana Trench.</title>
        <authorList>
            <person name="Liu J."/>
        </authorList>
    </citation>
    <scope>NUCLEOTIDE SEQUENCE [LARGE SCALE GENOMIC DNA]</scope>
    <source>
        <strain evidence="4 5">MTEO17</strain>
    </source>
</reference>
<dbReference type="Pfam" id="PF01494">
    <property type="entry name" value="FAD_binding_3"/>
    <property type="match status" value="1"/>
</dbReference>
<dbReference type="InterPro" id="IPR050407">
    <property type="entry name" value="Geranylgeranyl_reductase"/>
</dbReference>
<dbReference type="PANTHER" id="PTHR42685">
    <property type="entry name" value="GERANYLGERANYL DIPHOSPHATE REDUCTASE"/>
    <property type="match status" value="1"/>
</dbReference>
<protein>
    <recommendedName>
        <fullName evidence="2">Protein CbrA</fullName>
    </recommendedName>
</protein>
<dbReference type="Gene3D" id="3.50.50.60">
    <property type="entry name" value="FAD/NAD(P)-binding domain"/>
    <property type="match status" value="1"/>
</dbReference>
<comment type="caution">
    <text evidence="4">The sequence shown here is derived from an EMBL/GenBank/DDBJ whole genome shotgun (WGS) entry which is preliminary data.</text>
</comment>
<dbReference type="OrthoDB" id="9785276at2"/>
<keyword evidence="5" id="KW-1185">Reference proteome</keyword>
<evidence type="ECO:0000313" key="4">
    <source>
        <dbReference type="EMBL" id="RJG19905.1"/>
    </source>
</evidence>
<organism evidence="4 5">
    <name type="scientific">Alcanivorax profundi</name>
    <dbReference type="NCBI Taxonomy" id="2338368"/>
    <lineage>
        <taxon>Bacteria</taxon>
        <taxon>Pseudomonadati</taxon>
        <taxon>Pseudomonadota</taxon>
        <taxon>Gammaproteobacteria</taxon>
        <taxon>Oceanospirillales</taxon>
        <taxon>Alcanivoracaceae</taxon>
        <taxon>Alcanivorax</taxon>
    </lineage>
</organism>
<sequence length="358" mass="39536">MTNWDVIVVGAGQAGCAAAWDLAAAGWRVLVLSREVGAGKPCAGGLTEKTLRRLRFSITPVVRETIDTLYVSRYPAADKPLQAPGRFCVMTERAELDRYCLDQAKAQGANFIETRGLASIRQDHDGLTVSTREGDCYQARWLVAADGANSVVRRLLGERHFLGAMAIEGHVRRDDLDEYPGMTLDFDAIRGGYGWLFPKGDHVNVGLYVWQHGIAAPDRAALDNYCLQRLGTAPYKVSGYPLGTWLPRVRLMQGRVLFAGDAAGCTEPLMGEGIYGAVFSGQMAAEALLSEQPGRYPQLMEDWRDELKKVESLSRLFYRLSPVSIPLLQHWIGETLVEGFSKGLTLGQCKRRWRGADL</sequence>
<evidence type="ECO:0000259" key="3">
    <source>
        <dbReference type="Pfam" id="PF01494"/>
    </source>
</evidence>
<dbReference type="PRINTS" id="PR00420">
    <property type="entry name" value="RNGMNOXGNASE"/>
</dbReference>
<dbReference type="SUPFAM" id="SSF51905">
    <property type="entry name" value="FAD/NAD(P)-binding domain"/>
    <property type="match status" value="1"/>
</dbReference>
<gene>
    <name evidence="4" type="ORF">D4A39_03430</name>
</gene>